<gene>
    <name evidence="1" type="ORF">HAX54_031252</name>
</gene>
<sequence length="88" mass="9508">MSLIEVGVMQAHLCYGLHDALARSKHGEAQCAKGSGALSNTRHSLVQMARSQIPVLLGIEVAKPKSNPRHGGPRPLFNLPLWEGLTEE</sequence>
<comment type="caution">
    <text evidence="1">The sequence shown here is derived from an EMBL/GenBank/DDBJ whole genome shotgun (WGS) entry which is preliminary data.</text>
</comment>
<evidence type="ECO:0000313" key="1">
    <source>
        <dbReference type="EMBL" id="MCD9643634.1"/>
    </source>
</evidence>
<name>A0ABS8V9X3_DATST</name>
<reference evidence="1 2" key="1">
    <citation type="journal article" date="2021" name="BMC Genomics">
        <title>Datura genome reveals duplications of psychoactive alkaloid biosynthetic genes and high mutation rate following tissue culture.</title>
        <authorList>
            <person name="Rajewski A."/>
            <person name="Carter-House D."/>
            <person name="Stajich J."/>
            <person name="Litt A."/>
        </authorList>
    </citation>
    <scope>NUCLEOTIDE SEQUENCE [LARGE SCALE GENOMIC DNA]</scope>
    <source>
        <strain evidence="1">AR-01</strain>
    </source>
</reference>
<protein>
    <submittedName>
        <fullName evidence="1">Uncharacterized protein</fullName>
    </submittedName>
</protein>
<dbReference type="EMBL" id="JACEIK010003945">
    <property type="protein sequence ID" value="MCD9643634.1"/>
    <property type="molecule type" value="Genomic_DNA"/>
</dbReference>
<evidence type="ECO:0000313" key="2">
    <source>
        <dbReference type="Proteomes" id="UP000823775"/>
    </source>
</evidence>
<proteinExistence type="predicted"/>
<organism evidence="1 2">
    <name type="scientific">Datura stramonium</name>
    <name type="common">Jimsonweed</name>
    <name type="synonym">Common thornapple</name>
    <dbReference type="NCBI Taxonomy" id="4076"/>
    <lineage>
        <taxon>Eukaryota</taxon>
        <taxon>Viridiplantae</taxon>
        <taxon>Streptophyta</taxon>
        <taxon>Embryophyta</taxon>
        <taxon>Tracheophyta</taxon>
        <taxon>Spermatophyta</taxon>
        <taxon>Magnoliopsida</taxon>
        <taxon>eudicotyledons</taxon>
        <taxon>Gunneridae</taxon>
        <taxon>Pentapetalae</taxon>
        <taxon>asterids</taxon>
        <taxon>lamiids</taxon>
        <taxon>Solanales</taxon>
        <taxon>Solanaceae</taxon>
        <taxon>Solanoideae</taxon>
        <taxon>Datureae</taxon>
        <taxon>Datura</taxon>
    </lineage>
</organism>
<accession>A0ABS8V9X3</accession>
<keyword evidence="2" id="KW-1185">Reference proteome</keyword>
<dbReference type="Proteomes" id="UP000823775">
    <property type="component" value="Unassembled WGS sequence"/>
</dbReference>